<feature type="signal peptide" evidence="2">
    <location>
        <begin position="1"/>
        <end position="29"/>
    </location>
</feature>
<dbReference type="InterPro" id="IPR004843">
    <property type="entry name" value="Calcineurin-like_PHP"/>
</dbReference>
<dbReference type="SUPFAM" id="SSF56300">
    <property type="entry name" value="Metallo-dependent phosphatases"/>
    <property type="match status" value="1"/>
</dbReference>
<dbReference type="Proteomes" id="UP001595823">
    <property type="component" value="Unassembled WGS sequence"/>
</dbReference>
<evidence type="ECO:0000313" key="5">
    <source>
        <dbReference type="EMBL" id="MFC4337496.1"/>
    </source>
</evidence>
<proteinExistence type="inferred from homology"/>
<gene>
    <name evidence="5" type="ORF">ACFPET_20070</name>
</gene>
<dbReference type="SUPFAM" id="SSF55816">
    <property type="entry name" value="5'-nucleotidase (syn. UDP-sugar hydrolase), C-terminal domain"/>
    <property type="match status" value="1"/>
</dbReference>
<dbReference type="PRINTS" id="PR01607">
    <property type="entry name" value="APYRASEFAMLY"/>
</dbReference>
<dbReference type="PANTHER" id="PTHR11575">
    <property type="entry name" value="5'-NUCLEOTIDASE-RELATED"/>
    <property type="match status" value="1"/>
</dbReference>
<dbReference type="InterPro" id="IPR036907">
    <property type="entry name" value="5'-Nucleotdase_C_sf"/>
</dbReference>
<evidence type="ECO:0000256" key="2">
    <source>
        <dbReference type="RuleBase" id="RU362119"/>
    </source>
</evidence>
<comment type="similarity">
    <text evidence="2">Belongs to the 5'-nucleotidase family.</text>
</comment>
<evidence type="ECO:0000313" key="6">
    <source>
        <dbReference type="Proteomes" id="UP001595823"/>
    </source>
</evidence>
<dbReference type="RefSeq" id="WP_380624541.1">
    <property type="nucleotide sequence ID" value="NZ_JBHSDK010000034.1"/>
</dbReference>
<dbReference type="Pfam" id="PF00149">
    <property type="entry name" value="Metallophos"/>
    <property type="match status" value="1"/>
</dbReference>
<organism evidence="5 6">
    <name type="scientific">Salininema proteolyticum</name>
    <dbReference type="NCBI Taxonomy" id="1607685"/>
    <lineage>
        <taxon>Bacteria</taxon>
        <taxon>Bacillati</taxon>
        <taxon>Actinomycetota</taxon>
        <taxon>Actinomycetes</taxon>
        <taxon>Glycomycetales</taxon>
        <taxon>Glycomycetaceae</taxon>
        <taxon>Salininema</taxon>
    </lineage>
</organism>
<dbReference type="Pfam" id="PF02872">
    <property type="entry name" value="5_nucleotid_C"/>
    <property type="match status" value="1"/>
</dbReference>
<dbReference type="PROSITE" id="PS51257">
    <property type="entry name" value="PROKAR_LIPOPROTEIN"/>
    <property type="match status" value="1"/>
</dbReference>
<evidence type="ECO:0000259" key="3">
    <source>
        <dbReference type="Pfam" id="PF00149"/>
    </source>
</evidence>
<evidence type="ECO:0000256" key="1">
    <source>
        <dbReference type="ARBA" id="ARBA00022729"/>
    </source>
</evidence>
<comment type="caution">
    <text evidence="5">The sequence shown here is derived from an EMBL/GenBank/DDBJ whole genome shotgun (WGS) entry which is preliminary data.</text>
</comment>
<dbReference type="InterPro" id="IPR029052">
    <property type="entry name" value="Metallo-depent_PP-like"/>
</dbReference>
<dbReference type="EMBL" id="JBHSDK010000034">
    <property type="protein sequence ID" value="MFC4337496.1"/>
    <property type="molecule type" value="Genomic_DNA"/>
</dbReference>
<feature type="chain" id="PRO_5044952813" evidence="2">
    <location>
        <begin position="30"/>
        <end position="577"/>
    </location>
</feature>
<dbReference type="Gene3D" id="3.60.21.10">
    <property type="match status" value="1"/>
</dbReference>
<accession>A0ABV8U4K4</accession>
<sequence length="577" mass="61417">MPEKRSQRRGRYAAGLVAAALLTATAACSTEEPDFDTVDVQLLAFNDFHGRVGADESMTMADSDGDEVPAGGAEYLATHLAQAREGQDNTVTAAAGDLVGASPFLSAAFNDEPSLKALDELGLDVSSVGNHEFDGGVDELKRLIDGGCPEEGCAEGQEEWAGTGFEYLGANVVDEETGDPVLDPTWVKDFGDGVKVGFIGMTLEGTDKIVSQEGIRGVEFKEEVETANKYAEELSGQGVDAITVLLHEGGFPVEEEGDYDCDSVAGSTGVSGPVIDIAENLDPAIDLMITGHTHQNYVCNIPDPDGNDRLVTSAESYGRVFTDIQAEYDTEAGDFVRTSVEGSNLVVTRDVEADAAQSDILAQYEPQADEIGSEVIGHISEDITRGETRAEEFPLGNFLADVQLDRTSGEDVGGAEIAVMNPGGVRDDLLAGDDGEVTYEAAFSVQPFGNYLVTMDLTGAQIKDVLRDQWVEREDGPLILQWSEGFTYTVDDSAEGADKLKADTVELDGEPIEDDRSYRVTTNSFLADGGDDFAAFADGTERLVGEVDIDAVLNWFAENTDAGDKADAPAADRITVE</sequence>
<keyword evidence="1 2" id="KW-0732">Signal</keyword>
<reference evidence="6" key="1">
    <citation type="journal article" date="2019" name="Int. J. Syst. Evol. Microbiol.">
        <title>The Global Catalogue of Microorganisms (GCM) 10K type strain sequencing project: providing services to taxonomists for standard genome sequencing and annotation.</title>
        <authorList>
            <consortium name="The Broad Institute Genomics Platform"/>
            <consortium name="The Broad Institute Genome Sequencing Center for Infectious Disease"/>
            <person name="Wu L."/>
            <person name="Ma J."/>
        </authorList>
    </citation>
    <scope>NUCLEOTIDE SEQUENCE [LARGE SCALE GENOMIC DNA]</scope>
    <source>
        <strain evidence="6">IBRC-M 10908</strain>
    </source>
</reference>
<evidence type="ECO:0000259" key="4">
    <source>
        <dbReference type="Pfam" id="PF02872"/>
    </source>
</evidence>
<dbReference type="Gene3D" id="3.90.780.10">
    <property type="entry name" value="5'-Nucleotidase, C-terminal domain"/>
    <property type="match status" value="1"/>
</dbReference>
<keyword evidence="6" id="KW-1185">Reference proteome</keyword>
<feature type="domain" description="5'-Nucleotidase C-terminal" evidence="4">
    <location>
        <begin position="375"/>
        <end position="537"/>
    </location>
</feature>
<keyword evidence="2" id="KW-0547">Nucleotide-binding</keyword>
<name>A0ABV8U4K4_9ACTN</name>
<feature type="domain" description="Calcineurin-like phosphoesterase" evidence="3">
    <location>
        <begin position="42"/>
        <end position="295"/>
    </location>
</feature>
<keyword evidence="2" id="KW-0378">Hydrolase</keyword>
<dbReference type="InterPro" id="IPR006179">
    <property type="entry name" value="5_nucleotidase/apyrase"/>
</dbReference>
<protein>
    <submittedName>
        <fullName evidence="5">Bifunctional metallophosphatase/5'-nucleotidase</fullName>
    </submittedName>
</protein>
<dbReference type="InterPro" id="IPR008334">
    <property type="entry name" value="5'-Nucleotdase_C"/>
</dbReference>
<dbReference type="PANTHER" id="PTHR11575:SF24">
    <property type="entry name" value="5'-NUCLEOTIDASE"/>
    <property type="match status" value="1"/>
</dbReference>